<dbReference type="GO" id="GO:0044183">
    <property type="term" value="F:protein folding chaperone"/>
    <property type="evidence" value="ECO:0007669"/>
    <property type="project" value="InterPro"/>
</dbReference>
<sequence>MSRATAPVRAPHAFIRAKARATQRKYPFPSTAARASKFPAVSFDGLTPEEKASKALVNLFTMAATRVILDQMSGTRHRSPMFNKIVDYLQEHPLRNGNEWLAQLMAHEELDYRLVAVRIIETRKALADTEFDYEHMQEAALKGITEENLELSREYLSCSLDADEHVDDLHV</sequence>
<organism evidence="4">
    <name type="scientific">Ostreococcus mediterraneus</name>
    <dbReference type="NCBI Taxonomy" id="1486918"/>
    <lineage>
        <taxon>Eukaryota</taxon>
        <taxon>Viridiplantae</taxon>
        <taxon>Chlorophyta</taxon>
        <taxon>Mamiellophyceae</taxon>
        <taxon>Mamiellales</taxon>
        <taxon>Bathycoccaceae</taxon>
        <taxon>Ostreococcus</taxon>
    </lineage>
</organism>
<evidence type="ECO:0000313" key="4">
    <source>
        <dbReference type="EMBL" id="CAD8810614.1"/>
    </source>
</evidence>
<evidence type="ECO:0000256" key="2">
    <source>
        <dbReference type="ARBA" id="ARBA00023186"/>
    </source>
</evidence>
<gene>
    <name evidence="4" type="ORF">OMED0930_LOCUS1708</name>
</gene>
<dbReference type="InterPro" id="IPR003435">
    <property type="entry name" value="Chaperonin_RcbX"/>
</dbReference>
<keyword evidence="1" id="KW-0602">Photosynthesis</keyword>
<dbReference type="GO" id="GO:0110102">
    <property type="term" value="P:ribulose bisphosphate carboxylase complex assembly"/>
    <property type="evidence" value="ECO:0007669"/>
    <property type="project" value="InterPro"/>
</dbReference>
<dbReference type="PANTHER" id="PTHR33791:SF1">
    <property type="entry name" value="RUBISCO CHAPERONE RBCX"/>
    <property type="match status" value="1"/>
</dbReference>
<dbReference type="GO" id="GO:0015977">
    <property type="term" value="P:carbon fixation"/>
    <property type="evidence" value="ECO:0007669"/>
    <property type="project" value="UniProtKB-KW"/>
</dbReference>
<dbReference type="PANTHER" id="PTHR33791">
    <property type="entry name" value="CHAPERONIN-LIKE RBCX PROTEIN 1, CHLOROPLASTIC"/>
    <property type="match status" value="1"/>
</dbReference>
<evidence type="ECO:0000256" key="3">
    <source>
        <dbReference type="ARBA" id="ARBA00023300"/>
    </source>
</evidence>
<dbReference type="EMBL" id="HBFO01002461">
    <property type="protein sequence ID" value="CAD8810614.1"/>
    <property type="molecule type" value="Transcribed_RNA"/>
</dbReference>
<accession>A0A7S0WBQ3</accession>
<dbReference type="AlphaFoldDB" id="A0A7S0WBQ3"/>
<reference evidence="4" key="1">
    <citation type="submission" date="2021-01" db="EMBL/GenBank/DDBJ databases">
        <authorList>
            <person name="Corre E."/>
            <person name="Pelletier E."/>
            <person name="Niang G."/>
            <person name="Scheremetjew M."/>
            <person name="Finn R."/>
            <person name="Kale V."/>
            <person name="Holt S."/>
            <person name="Cochrane G."/>
            <person name="Meng A."/>
            <person name="Brown T."/>
            <person name="Cohen L."/>
        </authorList>
    </citation>
    <scope>NUCLEOTIDE SEQUENCE</scope>
    <source>
        <strain evidence="4">Clade-D-RCC1621</strain>
    </source>
</reference>
<dbReference type="Pfam" id="PF02341">
    <property type="entry name" value="RbcX"/>
    <property type="match status" value="1"/>
</dbReference>
<dbReference type="SUPFAM" id="SSF158615">
    <property type="entry name" value="RbcX-like"/>
    <property type="match status" value="1"/>
</dbReference>
<keyword evidence="2" id="KW-0143">Chaperone</keyword>
<dbReference type="Gene3D" id="1.10.1200.210">
    <property type="entry name" value="Chaperonin-like RbcX"/>
    <property type="match status" value="1"/>
</dbReference>
<name>A0A7S0WBQ3_9CHLO</name>
<dbReference type="GO" id="GO:0015979">
    <property type="term" value="P:photosynthesis"/>
    <property type="evidence" value="ECO:0007669"/>
    <property type="project" value="UniProtKB-KW"/>
</dbReference>
<evidence type="ECO:0000256" key="1">
    <source>
        <dbReference type="ARBA" id="ARBA00022531"/>
    </source>
</evidence>
<protein>
    <submittedName>
        <fullName evidence="4">Uncharacterized protein</fullName>
    </submittedName>
</protein>
<proteinExistence type="predicted"/>
<keyword evidence="3" id="KW-0120">Carbon dioxide fixation</keyword>
<dbReference type="InterPro" id="IPR038052">
    <property type="entry name" value="Chaperonin_RbcX_sf"/>
</dbReference>